<sequence length="381" mass="42409">MQVISGKVEKAKKVVTYGPEGIGKSSLAAQFPRPIFIDTEGSTTEMEVDRLPKPTSWEMLRQQVEWVKQQGSRFGTLVIDTIDWAEMLCVESICAKHQKNGVEDFGYGKGYIYVAEELGRFLNLLSDVIEAGIHVVLTAHAQIIKFEQPDEMGAYDRYQLKLGQKTGSRTAALVKEWADMVLFINYKTFSVATDKEGKKNKGQGGTRTVYATHHPAWDAKNRHGLPDEFPLDYRYLSHIFNGSGSANVSAPAQQQSSEGWSMQSPEGGGWVNTAPSQVYGQPQSPTQPDAGQPLAQEQQPSADEALKPHIPNDIPPSLRDLMVQHQVSENEIQIVVSNKGYYPMDTPISNYDKGFVEGVLVGAWQQVFQMIQETRNDLPFN</sequence>
<dbReference type="RefSeq" id="WP_106839933.1">
    <property type="nucleotide sequence ID" value="NZ_JBCNIW010000053.1"/>
</dbReference>
<reference evidence="2 3" key="1">
    <citation type="submission" date="2018-03" db="EMBL/GenBank/DDBJ databases">
        <title>Brevisbacillus phylogenomics.</title>
        <authorList>
            <person name="Dunlap C."/>
        </authorList>
    </citation>
    <scope>NUCLEOTIDE SEQUENCE [LARGE SCALE GENOMIC DNA]</scope>
    <source>
        <strain evidence="2 3">NRRL NRS-1210</strain>
    </source>
</reference>
<proteinExistence type="predicted"/>
<comment type="caution">
    <text evidence="2">The sequence shown here is derived from an EMBL/GenBank/DDBJ whole genome shotgun (WGS) entry which is preliminary data.</text>
</comment>
<dbReference type="SUPFAM" id="SSF52540">
    <property type="entry name" value="P-loop containing nucleoside triphosphate hydrolases"/>
    <property type="match status" value="1"/>
</dbReference>
<gene>
    <name evidence="2" type="ORF">C7R93_16985</name>
</gene>
<evidence type="ECO:0000313" key="2">
    <source>
        <dbReference type="EMBL" id="PSJ93876.1"/>
    </source>
</evidence>
<evidence type="ECO:0000256" key="1">
    <source>
        <dbReference type="SAM" id="MobiDB-lite"/>
    </source>
</evidence>
<dbReference type="OrthoDB" id="5413799at2"/>
<dbReference type="Proteomes" id="UP000240419">
    <property type="component" value="Unassembled WGS sequence"/>
</dbReference>
<feature type="region of interest" description="Disordered" evidence="1">
    <location>
        <begin position="246"/>
        <end position="310"/>
    </location>
</feature>
<dbReference type="EMBL" id="PXZM01000026">
    <property type="protein sequence ID" value="PSJ93876.1"/>
    <property type="molecule type" value="Genomic_DNA"/>
</dbReference>
<organism evidence="2 3">
    <name type="scientific">Brevibacillus fortis</name>
    <dbReference type="NCBI Taxonomy" id="2126352"/>
    <lineage>
        <taxon>Bacteria</taxon>
        <taxon>Bacillati</taxon>
        <taxon>Bacillota</taxon>
        <taxon>Bacilli</taxon>
        <taxon>Bacillales</taxon>
        <taxon>Paenibacillaceae</taxon>
        <taxon>Brevibacillus</taxon>
    </lineage>
</organism>
<dbReference type="AlphaFoldDB" id="A0A2P7V3Q2"/>
<evidence type="ECO:0000313" key="3">
    <source>
        <dbReference type="Proteomes" id="UP000240419"/>
    </source>
</evidence>
<feature type="compositionally biased region" description="Polar residues" evidence="1">
    <location>
        <begin position="246"/>
        <end position="264"/>
    </location>
</feature>
<dbReference type="Pfam" id="PF13479">
    <property type="entry name" value="AAA_24"/>
    <property type="match status" value="1"/>
</dbReference>
<name>A0A2P7V3Q2_9BACL</name>
<accession>A0A2P7V3Q2</accession>
<dbReference type="InterPro" id="IPR027417">
    <property type="entry name" value="P-loop_NTPase"/>
</dbReference>
<protein>
    <recommendedName>
        <fullName evidence="4">ATP-binding protein</fullName>
    </recommendedName>
</protein>
<evidence type="ECO:0008006" key="4">
    <source>
        <dbReference type="Google" id="ProtNLM"/>
    </source>
</evidence>
<feature type="compositionally biased region" description="Polar residues" evidence="1">
    <location>
        <begin position="273"/>
        <end position="301"/>
    </location>
</feature>
<keyword evidence="3" id="KW-1185">Reference proteome</keyword>